<reference evidence="3" key="1">
    <citation type="submission" date="2022-08" db="EMBL/GenBank/DDBJ databases">
        <authorList>
            <person name="Marques A."/>
        </authorList>
    </citation>
    <scope>NUCLEOTIDE SEQUENCE</scope>
    <source>
        <strain evidence="3">RhyPub2mFocal</strain>
        <tissue evidence="3">Leaves</tissue>
    </source>
</reference>
<comment type="caution">
    <text evidence="3">The sequence shown here is derived from an EMBL/GenBank/DDBJ whole genome shotgun (WGS) entry which is preliminary data.</text>
</comment>
<name>A0AAV8C920_9POAL</name>
<dbReference type="PANTHER" id="PTHR31482">
    <property type="entry name" value="ESTS AU081301(E20138)"/>
    <property type="match status" value="1"/>
</dbReference>
<dbReference type="Proteomes" id="UP001140206">
    <property type="component" value="Chromosome 5"/>
</dbReference>
<dbReference type="InterPro" id="IPR036047">
    <property type="entry name" value="F-box-like_dom_sf"/>
</dbReference>
<gene>
    <name evidence="3" type="ORF">LUZ62_085352</name>
</gene>
<feature type="signal peptide" evidence="1">
    <location>
        <begin position="1"/>
        <end position="16"/>
    </location>
</feature>
<evidence type="ECO:0000313" key="3">
    <source>
        <dbReference type="EMBL" id="KAJ4750947.1"/>
    </source>
</evidence>
<dbReference type="Pfam" id="PF00646">
    <property type="entry name" value="F-box"/>
    <property type="match status" value="1"/>
</dbReference>
<dbReference type="InterPro" id="IPR001810">
    <property type="entry name" value="F-box_dom"/>
</dbReference>
<evidence type="ECO:0000256" key="1">
    <source>
        <dbReference type="SAM" id="SignalP"/>
    </source>
</evidence>
<proteinExistence type="predicted"/>
<organism evidence="3 4">
    <name type="scientific">Rhynchospora pubera</name>
    <dbReference type="NCBI Taxonomy" id="906938"/>
    <lineage>
        <taxon>Eukaryota</taxon>
        <taxon>Viridiplantae</taxon>
        <taxon>Streptophyta</taxon>
        <taxon>Embryophyta</taxon>
        <taxon>Tracheophyta</taxon>
        <taxon>Spermatophyta</taxon>
        <taxon>Magnoliopsida</taxon>
        <taxon>Liliopsida</taxon>
        <taxon>Poales</taxon>
        <taxon>Cyperaceae</taxon>
        <taxon>Cyperoideae</taxon>
        <taxon>Rhynchosporeae</taxon>
        <taxon>Rhynchospora</taxon>
    </lineage>
</organism>
<evidence type="ECO:0000313" key="4">
    <source>
        <dbReference type="Proteomes" id="UP001140206"/>
    </source>
</evidence>
<accession>A0AAV8C920</accession>
<dbReference type="SUPFAM" id="SSF81383">
    <property type="entry name" value="F-box domain"/>
    <property type="match status" value="1"/>
</dbReference>
<dbReference type="PROSITE" id="PS50181">
    <property type="entry name" value="FBOX"/>
    <property type="match status" value="1"/>
</dbReference>
<dbReference type="AlphaFoldDB" id="A0AAV8C920"/>
<sequence length="364" mass="42708">MHCLFISLLSLVSIFTTQVLDLFPKMLNKLKSTVKVEEKALANMEIDEVSILDLPELALEIVLEKLPPDSLTNLACVCTSLRERCTSNYLWERHMKEKWSSILGESATKEWELHIKHLMDTKEKNSKEKNWVVSLACAWPISWIRSLIECGGDNKLVNRNLHQPEMNSIMSFYGALESGKFWFPAQVFNRENGHVGFVLSCYDAHLSYDRHTNTFFARYPPHGTKPVKTEDGVKWDRVRAPLVSTPSHDLHISDCLKDLRPGDHFEIQWRKNKEFPYGWWYGVVGHFETCNQTEHFCRCHEDDIVVLEFKQYSRGSRWRQMVIRRKDHREKGNATDGFYGGIRKLKTDDEIKMWRRFWPVEVLE</sequence>
<protein>
    <submittedName>
        <fullName evidence="3">F-box family protein-like</fullName>
    </submittedName>
</protein>
<keyword evidence="4" id="KW-1185">Reference proteome</keyword>
<feature type="domain" description="F-box" evidence="2">
    <location>
        <begin position="48"/>
        <end position="94"/>
    </location>
</feature>
<keyword evidence="1" id="KW-0732">Signal</keyword>
<dbReference type="Gene3D" id="1.20.1280.50">
    <property type="match status" value="1"/>
</dbReference>
<evidence type="ECO:0000259" key="2">
    <source>
        <dbReference type="PROSITE" id="PS50181"/>
    </source>
</evidence>
<feature type="chain" id="PRO_5043597113" evidence="1">
    <location>
        <begin position="17"/>
        <end position="364"/>
    </location>
</feature>
<dbReference type="EMBL" id="JAMFTS010000005">
    <property type="protein sequence ID" value="KAJ4750947.1"/>
    <property type="molecule type" value="Genomic_DNA"/>
</dbReference>
<dbReference type="PANTHER" id="PTHR31482:SF4">
    <property type="entry name" value="OS01G0806200 PROTEIN"/>
    <property type="match status" value="1"/>
</dbReference>
<dbReference type="SMART" id="SM00256">
    <property type="entry name" value="FBOX"/>
    <property type="match status" value="1"/>
</dbReference>